<comment type="caution">
    <text evidence="1">The sequence shown here is derived from an EMBL/GenBank/DDBJ whole genome shotgun (WGS) entry which is preliminary data.</text>
</comment>
<evidence type="ECO:0000313" key="1">
    <source>
        <dbReference type="EMBL" id="GAG03140.1"/>
    </source>
</evidence>
<proteinExistence type="predicted"/>
<dbReference type="EMBL" id="BARS01022712">
    <property type="protein sequence ID" value="GAG03140.1"/>
    <property type="molecule type" value="Genomic_DNA"/>
</dbReference>
<name>X0UC37_9ZZZZ</name>
<dbReference type="AlphaFoldDB" id="X0UC37"/>
<feature type="non-terminal residue" evidence="1">
    <location>
        <position position="42"/>
    </location>
</feature>
<organism evidence="1">
    <name type="scientific">marine sediment metagenome</name>
    <dbReference type="NCBI Taxonomy" id="412755"/>
    <lineage>
        <taxon>unclassified sequences</taxon>
        <taxon>metagenomes</taxon>
        <taxon>ecological metagenomes</taxon>
    </lineage>
</organism>
<gene>
    <name evidence="1" type="ORF">S01H1_36266</name>
</gene>
<accession>X0UC37</accession>
<reference evidence="1" key="1">
    <citation type="journal article" date="2014" name="Front. Microbiol.">
        <title>High frequency of phylogenetically diverse reductive dehalogenase-homologous genes in deep subseafloor sedimentary metagenomes.</title>
        <authorList>
            <person name="Kawai M."/>
            <person name="Futagami T."/>
            <person name="Toyoda A."/>
            <person name="Takaki Y."/>
            <person name="Nishi S."/>
            <person name="Hori S."/>
            <person name="Arai W."/>
            <person name="Tsubouchi T."/>
            <person name="Morono Y."/>
            <person name="Uchiyama I."/>
            <person name="Ito T."/>
            <person name="Fujiyama A."/>
            <person name="Inagaki F."/>
            <person name="Takami H."/>
        </authorList>
    </citation>
    <scope>NUCLEOTIDE SEQUENCE</scope>
    <source>
        <strain evidence="1">Expedition CK06-06</strain>
    </source>
</reference>
<protein>
    <submittedName>
        <fullName evidence="1">Uncharacterized protein</fullName>
    </submittedName>
</protein>
<sequence>MKILLVHPSNLNVYENIKKSVVKLDKKSAKTPPIGLAYVAAV</sequence>